<keyword evidence="1" id="KW-1133">Transmembrane helix</keyword>
<sequence length="43" mass="4907">MVARHKNIVYEDGSKSFNCTGAGVVLNLICFVYAVWFTCRQKH</sequence>
<name>A0A836MT72_9NEIS</name>
<gene>
    <name evidence="2" type="ORF">SALWKB29_0249</name>
</gene>
<protein>
    <submittedName>
        <fullName evidence="2">Uncharacterized protein</fullName>
    </submittedName>
</protein>
<dbReference type="AlphaFoldDB" id="A0A836MT72"/>
<keyword evidence="3" id="KW-1185">Reference proteome</keyword>
<evidence type="ECO:0000313" key="2">
    <source>
        <dbReference type="EMBL" id="KDN15830.1"/>
    </source>
</evidence>
<keyword evidence="1" id="KW-0472">Membrane</keyword>
<organism evidence="2 3">
    <name type="scientific">Snodgrassella communis</name>
    <dbReference type="NCBI Taxonomy" id="2946699"/>
    <lineage>
        <taxon>Bacteria</taxon>
        <taxon>Pseudomonadati</taxon>
        <taxon>Pseudomonadota</taxon>
        <taxon>Betaproteobacteria</taxon>
        <taxon>Neisseriales</taxon>
        <taxon>Neisseriaceae</taxon>
        <taxon>Snodgrassella</taxon>
    </lineage>
</organism>
<reference evidence="2 3" key="1">
    <citation type="submission" date="2014-03" db="EMBL/GenBank/DDBJ databases">
        <title>The genomes of two eusocial bee gut symbionts.</title>
        <authorList>
            <person name="Kwong W.K."/>
            <person name="Engel P."/>
            <person name="Koch H."/>
            <person name="Moran N.A."/>
        </authorList>
    </citation>
    <scope>NUCLEOTIDE SEQUENCE [LARGE SCALE GENOMIC DNA]</scope>
    <source>
        <strain evidence="3">wkB29</strain>
    </source>
</reference>
<dbReference type="Proteomes" id="UP000027170">
    <property type="component" value="Unassembled WGS sequence"/>
</dbReference>
<comment type="caution">
    <text evidence="2">The sequence shown here is derived from an EMBL/GenBank/DDBJ whole genome shotgun (WGS) entry which is preliminary data.</text>
</comment>
<dbReference type="EMBL" id="JFZV01000001">
    <property type="protein sequence ID" value="KDN15830.1"/>
    <property type="molecule type" value="Genomic_DNA"/>
</dbReference>
<accession>A0A836MT72</accession>
<evidence type="ECO:0000313" key="3">
    <source>
        <dbReference type="Proteomes" id="UP000027170"/>
    </source>
</evidence>
<feature type="transmembrane region" description="Helical" evidence="1">
    <location>
        <begin position="20"/>
        <end position="39"/>
    </location>
</feature>
<proteinExistence type="predicted"/>
<evidence type="ECO:0000256" key="1">
    <source>
        <dbReference type="SAM" id="Phobius"/>
    </source>
</evidence>
<keyword evidence="1" id="KW-0812">Transmembrane</keyword>